<reference evidence="5 6" key="1">
    <citation type="submission" date="2019-01" db="EMBL/GenBank/DDBJ databases">
        <title>Sphingomonas mucosissima sp. nov. and Sphingomonas desiccabilis sp. nov., from biological soil crusts in the Colorado Plateau, USA.</title>
        <authorList>
            <person name="Zhu D."/>
        </authorList>
    </citation>
    <scope>NUCLEOTIDE SEQUENCE [LARGE SCALE GENOMIC DNA]</scope>
    <source>
        <strain evidence="5 6">CP1D</strain>
    </source>
</reference>
<evidence type="ECO:0000256" key="1">
    <source>
        <dbReference type="ARBA" id="ARBA00022723"/>
    </source>
</evidence>
<evidence type="ECO:0000313" key="6">
    <source>
        <dbReference type="Proteomes" id="UP000292347"/>
    </source>
</evidence>
<dbReference type="GO" id="GO:0008270">
    <property type="term" value="F:zinc ion binding"/>
    <property type="evidence" value="ECO:0007669"/>
    <property type="project" value="InterPro"/>
</dbReference>
<organism evidence="5 6">
    <name type="scientific">Sphingomonas desiccabilis</name>
    <dbReference type="NCBI Taxonomy" id="429134"/>
    <lineage>
        <taxon>Bacteria</taxon>
        <taxon>Pseudomonadati</taxon>
        <taxon>Pseudomonadota</taxon>
        <taxon>Alphaproteobacteria</taxon>
        <taxon>Sphingomonadales</taxon>
        <taxon>Sphingomonadaceae</taxon>
        <taxon>Sphingomonas</taxon>
    </lineage>
</organism>
<dbReference type="Proteomes" id="UP000292347">
    <property type="component" value="Unassembled WGS sequence"/>
</dbReference>
<feature type="region of interest" description="Disordered" evidence="3">
    <location>
        <begin position="113"/>
        <end position="137"/>
    </location>
</feature>
<dbReference type="Gene3D" id="3.30.70.2330">
    <property type="match status" value="1"/>
</dbReference>
<sequence>MGLAFWASVARTLSLAIVGAQHPNKRGPSRRFELALCTPGEPVELVPEPGNPADPQAVGVFSARGVQIGYLTAERAPWIGAMLRSGREIEAIFQEVTKFGAVARVAFDGERPLLPEAKPPSAVEDDSGFWPDPVYDD</sequence>
<name>A0A4Q2IXG7_9SPHN</name>
<comment type="caution">
    <text evidence="5">The sequence shown here is derived from an EMBL/GenBank/DDBJ whole genome shotgun (WGS) entry which is preliminary data.</text>
</comment>
<dbReference type="InterPro" id="IPR014905">
    <property type="entry name" value="HIRAN"/>
</dbReference>
<evidence type="ECO:0000256" key="2">
    <source>
        <dbReference type="ARBA" id="ARBA00022801"/>
    </source>
</evidence>
<proteinExistence type="predicted"/>
<dbReference type="Pfam" id="PF08797">
    <property type="entry name" value="HIRAN"/>
    <property type="match status" value="1"/>
</dbReference>
<dbReference type="EMBL" id="SDPT01000001">
    <property type="protein sequence ID" value="RXZ35469.1"/>
    <property type="molecule type" value="Genomic_DNA"/>
</dbReference>
<evidence type="ECO:0000256" key="3">
    <source>
        <dbReference type="SAM" id="MobiDB-lite"/>
    </source>
</evidence>
<accession>A0A4Q2IXG7</accession>
<dbReference type="GO" id="GO:0016818">
    <property type="term" value="F:hydrolase activity, acting on acid anhydrides, in phosphorus-containing anhydrides"/>
    <property type="evidence" value="ECO:0007669"/>
    <property type="project" value="InterPro"/>
</dbReference>
<feature type="domain" description="HIRAN" evidence="4">
    <location>
        <begin position="36"/>
        <end position="93"/>
    </location>
</feature>
<dbReference type="GO" id="GO:0003676">
    <property type="term" value="F:nucleic acid binding"/>
    <property type="evidence" value="ECO:0007669"/>
    <property type="project" value="InterPro"/>
</dbReference>
<keyword evidence="6" id="KW-1185">Reference proteome</keyword>
<dbReference type="OrthoDB" id="7432909at2"/>
<dbReference type="AlphaFoldDB" id="A0A4Q2IXG7"/>
<keyword evidence="1" id="KW-0479">Metal-binding</keyword>
<keyword evidence="2" id="KW-0378">Hydrolase</keyword>
<protein>
    <recommendedName>
        <fullName evidence="4">HIRAN domain-containing protein</fullName>
    </recommendedName>
</protein>
<gene>
    <name evidence="5" type="ORF">EO081_07580</name>
</gene>
<evidence type="ECO:0000313" key="5">
    <source>
        <dbReference type="EMBL" id="RXZ35469.1"/>
    </source>
</evidence>
<evidence type="ECO:0000259" key="4">
    <source>
        <dbReference type="Pfam" id="PF08797"/>
    </source>
</evidence>